<keyword evidence="3 8" id="KW-0067">ATP-binding</keyword>
<evidence type="ECO:0000313" key="10">
    <source>
        <dbReference type="EMBL" id="MFH4975529.1"/>
    </source>
</evidence>
<keyword evidence="11" id="KW-1185">Reference proteome</keyword>
<accession>A0ABD6EDU9</accession>
<dbReference type="Gene3D" id="3.40.50.620">
    <property type="entry name" value="HUPs"/>
    <property type="match status" value="1"/>
</dbReference>
<evidence type="ECO:0000256" key="7">
    <source>
        <dbReference type="ARBA" id="ARBA00049595"/>
    </source>
</evidence>
<evidence type="ECO:0000256" key="5">
    <source>
        <dbReference type="ARBA" id="ARBA00033033"/>
    </source>
</evidence>
<keyword evidence="2 8" id="KW-0547">Nucleotide-binding</keyword>
<dbReference type="InterPro" id="IPR001278">
    <property type="entry name" value="Arg-tRNA-ligase"/>
</dbReference>
<evidence type="ECO:0000256" key="8">
    <source>
        <dbReference type="RuleBase" id="RU363038"/>
    </source>
</evidence>
<dbReference type="AlphaFoldDB" id="A0ABD6EDU9"/>
<organism evidence="10 11">
    <name type="scientific">Gnathostoma spinigerum</name>
    <dbReference type="NCBI Taxonomy" id="75299"/>
    <lineage>
        <taxon>Eukaryota</taxon>
        <taxon>Metazoa</taxon>
        <taxon>Ecdysozoa</taxon>
        <taxon>Nematoda</taxon>
        <taxon>Chromadorea</taxon>
        <taxon>Rhabditida</taxon>
        <taxon>Spirurina</taxon>
        <taxon>Gnathostomatomorpha</taxon>
        <taxon>Gnathostomatoidea</taxon>
        <taxon>Gnathostomatidae</taxon>
        <taxon>Gnathostoma</taxon>
    </lineage>
</organism>
<comment type="function">
    <text evidence="7">Catalyzes the attachment of arginine to tRNA(Arg) in a two-step reaction: arginine is first activated by ATP to form Arg-AMP and then transferred to the acceptor end of tRNA(Arg).</text>
</comment>
<keyword evidence="1 8" id="KW-0436">Ligase</keyword>
<evidence type="ECO:0000256" key="3">
    <source>
        <dbReference type="ARBA" id="ARBA00022840"/>
    </source>
</evidence>
<proteinExistence type="inferred from homology"/>
<dbReference type="PANTHER" id="PTHR11956">
    <property type="entry name" value="ARGINYL-TRNA SYNTHETASE"/>
    <property type="match status" value="1"/>
</dbReference>
<sequence length="171" mass="19912">MNRHYLLRLLKSREIVAELLKPRTVKPRKIVVDYSSPNIAKRFHIGNLRSTLIGRYLGSLLRAAGHEVISVNYLGDWGTQFALLAAHWPQYSSSIQDWNSISDLDRIKLLTDCYVAANAKAKANEQFHQSALHLYCDMETAIMRGEFNSEVMRFWTEIREISIRHLDEFYR</sequence>
<keyword evidence="8" id="KW-0648">Protein biosynthesis</keyword>
<dbReference type="GO" id="GO:0006412">
    <property type="term" value="P:translation"/>
    <property type="evidence" value="ECO:0007669"/>
    <property type="project" value="UniProtKB-KW"/>
</dbReference>
<dbReference type="Proteomes" id="UP001608902">
    <property type="component" value="Unassembled WGS sequence"/>
</dbReference>
<name>A0ABD6EDU9_9BILA</name>
<dbReference type="PROSITE" id="PS00178">
    <property type="entry name" value="AA_TRNA_LIGASE_I"/>
    <property type="match status" value="1"/>
</dbReference>
<dbReference type="GO" id="GO:0005524">
    <property type="term" value="F:ATP binding"/>
    <property type="evidence" value="ECO:0007669"/>
    <property type="project" value="UniProtKB-KW"/>
</dbReference>
<evidence type="ECO:0000256" key="6">
    <source>
        <dbReference type="ARBA" id="ARBA00039495"/>
    </source>
</evidence>
<comment type="similarity">
    <text evidence="8">Belongs to the class-I aminoacyl-tRNA synthetase family.</text>
</comment>
<dbReference type="SUPFAM" id="SSF52374">
    <property type="entry name" value="Nucleotidylyl transferase"/>
    <property type="match status" value="1"/>
</dbReference>
<protein>
    <recommendedName>
        <fullName evidence="6">Probable arginine--tRNA ligase, mitochondrial</fullName>
    </recommendedName>
    <alternativeName>
        <fullName evidence="5">Arginyl-tRNA synthetase</fullName>
    </alternativeName>
</protein>
<dbReference type="PANTHER" id="PTHR11956:SF11">
    <property type="entry name" value="ARGININE--TRNA LIGASE, MITOCHONDRIAL-RELATED"/>
    <property type="match status" value="1"/>
</dbReference>
<evidence type="ECO:0000256" key="1">
    <source>
        <dbReference type="ARBA" id="ARBA00022598"/>
    </source>
</evidence>
<dbReference type="EMBL" id="JBGFUD010000957">
    <property type="protein sequence ID" value="MFH4975529.1"/>
    <property type="molecule type" value="Genomic_DNA"/>
</dbReference>
<dbReference type="InterPro" id="IPR001412">
    <property type="entry name" value="aa-tRNA-synth_I_CS"/>
</dbReference>
<evidence type="ECO:0000259" key="9">
    <source>
        <dbReference type="Pfam" id="PF00750"/>
    </source>
</evidence>
<dbReference type="InterPro" id="IPR035684">
    <property type="entry name" value="ArgRS_core"/>
</dbReference>
<dbReference type="PRINTS" id="PR01038">
    <property type="entry name" value="TRNASYNTHARG"/>
</dbReference>
<dbReference type="InterPro" id="IPR014729">
    <property type="entry name" value="Rossmann-like_a/b/a_fold"/>
</dbReference>
<evidence type="ECO:0000313" key="11">
    <source>
        <dbReference type="Proteomes" id="UP001608902"/>
    </source>
</evidence>
<feature type="domain" description="Arginyl-tRNA synthetase catalytic core" evidence="9">
    <location>
        <begin position="21"/>
        <end position="170"/>
    </location>
</feature>
<evidence type="ECO:0000256" key="2">
    <source>
        <dbReference type="ARBA" id="ARBA00022741"/>
    </source>
</evidence>
<keyword evidence="4 8" id="KW-0030">Aminoacyl-tRNA synthetase</keyword>
<comment type="caution">
    <text evidence="10">The sequence shown here is derived from an EMBL/GenBank/DDBJ whole genome shotgun (WGS) entry which is preliminary data.</text>
</comment>
<evidence type="ECO:0000256" key="4">
    <source>
        <dbReference type="ARBA" id="ARBA00023146"/>
    </source>
</evidence>
<reference evidence="10 11" key="1">
    <citation type="submission" date="2024-08" db="EMBL/GenBank/DDBJ databases">
        <title>Gnathostoma spinigerum genome.</title>
        <authorList>
            <person name="Gonzalez-Bertolin B."/>
            <person name="Monzon S."/>
            <person name="Zaballos A."/>
            <person name="Jimenez P."/>
            <person name="Dekumyoy P."/>
            <person name="Varona S."/>
            <person name="Cuesta I."/>
            <person name="Sumanam S."/>
            <person name="Adisakwattana P."/>
            <person name="Gasser R.B."/>
            <person name="Hernandez-Gonzalez A."/>
            <person name="Young N.D."/>
            <person name="Perteguer M.J."/>
        </authorList>
    </citation>
    <scope>NUCLEOTIDE SEQUENCE [LARGE SCALE GENOMIC DNA]</scope>
    <source>
        <strain evidence="10">AL3</strain>
        <tissue evidence="10">Liver</tissue>
    </source>
</reference>
<dbReference type="GO" id="GO:0004812">
    <property type="term" value="F:aminoacyl-tRNA ligase activity"/>
    <property type="evidence" value="ECO:0007669"/>
    <property type="project" value="UniProtKB-KW"/>
</dbReference>
<dbReference type="Pfam" id="PF00750">
    <property type="entry name" value="tRNA-synt_1d"/>
    <property type="match status" value="1"/>
</dbReference>
<gene>
    <name evidence="10" type="ORF">AB6A40_002238</name>
</gene>